<proteinExistence type="predicted"/>
<dbReference type="Proteomes" id="UP001430306">
    <property type="component" value="Unassembled WGS sequence"/>
</dbReference>
<dbReference type="EMBL" id="JAJKFW010000020">
    <property type="protein sequence ID" value="MCC9642333.1"/>
    <property type="molecule type" value="Genomic_DNA"/>
</dbReference>
<keyword evidence="2" id="KW-1133">Transmembrane helix</keyword>
<dbReference type="RefSeq" id="WP_230273140.1">
    <property type="nucleotide sequence ID" value="NZ_JAJKFW010000020.1"/>
</dbReference>
<protein>
    <submittedName>
        <fullName evidence="3">DUF393 domain-containing protein</fullName>
    </submittedName>
</protein>
<comment type="caution">
    <text evidence="3">The sequence shown here is derived from an EMBL/GenBank/DDBJ whole genome shotgun (WGS) entry which is preliminary data.</text>
</comment>
<feature type="compositionally biased region" description="Polar residues" evidence="1">
    <location>
        <begin position="1"/>
        <end position="16"/>
    </location>
</feature>
<keyword evidence="2" id="KW-0812">Transmembrane</keyword>
<reference evidence="3" key="1">
    <citation type="submission" date="2021-11" db="EMBL/GenBank/DDBJ databases">
        <title>Genome sequence.</title>
        <authorList>
            <person name="Sun Q."/>
        </authorList>
    </citation>
    <scope>NUCLEOTIDE SEQUENCE</scope>
    <source>
        <strain evidence="3">JC740</strain>
    </source>
</reference>
<evidence type="ECO:0000313" key="4">
    <source>
        <dbReference type="Proteomes" id="UP001430306"/>
    </source>
</evidence>
<evidence type="ECO:0000256" key="2">
    <source>
        <dbReference type="SAM" id="Phobius"/>
    </source>
</evidence>
<dbReference type="InterPro" id="IPR044691">
    <property type="entry name" value="DCC1_Trx"/>
</dbReference>
<evidence type="ECO:0000256" key="1">
    <source>
        <dbReference type="SAM" id="MobiDB-lite"/>
    </source>
</evidence>
<name>A0ABS8NFM2_9BACT</name>
<keyword evidence="4" id="KW-1185">Reference proteome</keyword>
<gene>
    <name evidence="3" type="ORF">LOC71_08605</name>
</gene>
<accession>A0ABS8NFM2</accession>
<organism evidence="3 4">
    <name type="scientific">Rhodopirellula halodulae</name>
    <dbReference type="NCBI Taxonomy" id="2894198"/>
    <lineage>
        <taxon>Bacteria</taxon>
        <taxon>Pseudomonadati</taxon>
        <taxon>Planctomycetota</taxon>
        <taxon>Planctomycetia</taxon>
        <taxon>Pirellulales</taxon>
        <taxon>Pirellulaceae</taxon>
        <taxon>Rhodopirellula</taxon>
    </lineage>
</organism>
<dbReference type="PANTHER" id="PTHR34290:SF2">
    <property type="entry name" value="OS04G0668800 PROTEIN"/>
    <property type="match status" value="1"/>
</dbReference>
<evidence type="ECO:0000313" key="3">
    <source>
        <dbReference type="EMBL" id="MCC9642333.1"/>
    </source>
</evidence>
<feature type="transmembrane region" description="Helical" evidence="2">
    <location>
        <begin position="119"/>
        <end position="139"/>
    </location>
</feature>
<keyword evidence="2" id="KW-0472">Membrane</keyword>
<feature type="region of interest" description="Disordered" evidence="1">
    <location>
        <begin position="1"/>
        <end position="32"/>
    </location>
</feature>
<dbReference type="Pfam" id="PF04134">
    <property type="entry name" value="DCC1-like"/>
    <property type="match status" value="1"/>
</dbReference>
<dbReference type="PANTHER" id="PTHR34290">
    <property type="entry name" value="SI:CH73-390P7.2"/>
    <property type="match status" value="1"/>
</dbReference>
<dbReference type="InterPro" id="IPR007263">
    <property type="entry name" value="DCC1-like"/>
</dbReference>
<sequence>MTESTLPAAETTPNLESSDRPQPDTSNPLQDPDQCPGCDVVIYDGECNFCRAAVKNLRRLDWGGKRLAYLSLHDSRVASWYPDLTREELMEQMYVVDQQNRRHGGADAVRYLSRRLPTLWLAAPVLHLPGTAGIWRWLYREVAKRRYRLAGKSCDSGSCSIH</sequence>